<gene>
    <name evidence="1" type="ORF">KVT40_006905</name>
</gene>
<keyword evidence="2" id="KW-1185">Reference proteome</keyword>
<dbReference type="PANTHER" id="PTHR36091">
    <property type="entry name" value="ALTERED INHERITANCE OF MITOCHONDRIA PROTEIN 9, MITOCHONDRIAL"/>
    <property type="match status" value="1"/>
</dbReference>
<dbReference type="Proteomes" id="UP000809789">
    <property type="component" value="Unassembled WGS sequence"/>
</dbReference>
<comment type="caution">
    <text evidence="1">The sequence shown here is derived from an EMBL/GenBank/DDBJ whole genome shotgun (WGS) entry which is preliminary data.</text>
</comment>
<sequence length="197" mass="22289">MQFGYICRRSPSALPVYLRHLSQASQGSSALRHFSKSRGLGVDEDLYRYTSGRWLWAEAEQLWKRQRWFNVAALMKKAVEVKDAQQCTLITKLAEGHHSRVLRLVLDNAQSVVVRIPYLSQPDASASIDSEVAVMSFARDVLGLPDGGPLQYVPCRSWRLAQISFNMMDGCRCFMETALSHVAIYSIAHLIRTFPLV</sequence>
<evidence type="ECO:0000313" key="1">
    <source>
        <dbReference type="EMBL" id="KAG8625154.1"/>
    </source>
</evidence>
<dbReference type="OrthoDB" id="2968323at2759"/>
<protein>
    <submittedName>
        <fullName evidence="1">Uncharacterized protein</fullName>
    </submittedName>
</protein>
<organism evidence="1 2">
    <name type="scientific">Elsinoe batatas</name>
    <dbReference type="NCBI Taxonomy" id="2601811"/>
    <lineage>
        <taxon>Eukaryota</taxon>
        <taxon>Fungi</taxon>
        <taxon>Dikarya</taxon>
        <taxon>Ascomycota</taxon>
        <taxon>Pezizomycotina</taxon>
        <taxon>Dothideomycetes</taxon>
        <taxon>Dothideomycetidae</taxon>
        <taxon>Myriangiales</taxon>
        <taxon>Elsinoaceae</taxon>
        <taxon>Elsinoe</taxon>
    </lineage>
</organism>
<proteinExistence type="predicted"/>
<dbReference type="GO" id="GO:0005739">
    <property type="term" value="C:mitochondrion"/>
    <property type="evidence" value="ECO:0007669"/>
    <property type="project" value="TreeGrafter"/>
</dbReference>
<dbReference type="AlphaFoldDB" id="A0A8K0PH26"/>
<evidence type="ECO:0000313" key="2">
    <source>
        <dbReference type="Proteomes" id="UP000809789"/>
    </source>
</evidence>
<reference evidence="1" key="1">
    <citation type="submission" date="2021-07" db="EMBL/GenBank/DDBJ databases">
        <title>Elsinoe batatas strain:CRI-CJ2 Genome sequencing and assembly.</title>
        <authorList>
            <person name="Huang L."/>
        </authorList>
    </citation>
    <scope>NUCLEOTIDE SEQUENCE</scope>
    <source>
        <strain evidence="1">CRI-CJ2</strain>
    </source>
</reference>
<accession>A0A8K0PH26</accession>
<dbReference type="EMBL" id="JAESVG020000008">
    <property type="protein sequence ID" value="KAG8625154.1"/>
    <property type="molecule type" value="Genomic_DNA"/>
</dbReference>
<dbReference type="InterPro" id="IPR051035">
    <property type="entry name" value="Mito_inheritance_9"/>
</dbReference>
<name>A0A8K0PH26_9PEZI</name>
<dbReference type="PANTHER" id="PTHR36091:SF1">
    <property type="entry name" value="ALTERED INHERITANCE OF MITOCHONDRIA PROTEIN 9, MITOCHONDRIAL"/>
    <property type="match status" value="1"/>
</dbReference>